<dbReference type="EMBL" id="MU971626">
    <property type="protein sequence ID" value="KAK9233748.1"/>
    <property type="molecule type" value="Genomic_DNA"/>
</dbReference>
<comment type="caution">
    <text evidence="1">The sequence shown here is derived from an EMBL/GenBank/DDBJ whole genome shotgun (WGS) entry which is preliminary data.</text>
</comment>
<gene>
    <name evidence="1" type="ORF">V1525DRAFT_138249</name>
</gene>
<keyword evidence="1" id="KW-0378">Hydrolase</keyword>
<reference evidence="2" key="1">
    <citation type="journal article" date="2024" name="Front. Bioeng. Biotechnol.">
        <title>Genome-scale model development and genomic sequencing of the oleaginous clade Lipomyces.</title>
        <authorList>
            <person name="Czajka J.J."/>
            <person name="Han Y."/>
            <person name="Kim J."/>
            <person name="Mondo S.J."/>
            <person name="Hofstad B.A."/>
            <person name="Robles A."/>
            <person name="Haridas S."/>
            <person name="Riley R."/>
            <person name="LaButti K."/>
            <person name="Pangilinan J."/>
            <person name="Andreopoulos W."/>
            <person name="Lipzen A."/>
            <person name="Yan J."/>
            <person name="Wang M."/>
            <person name="Ng V."/>
            <person name="Grigoriev I.V."/>
            <person name="Spatafora J.W."/>
            <person name="Magnuson J.K."/>
            <person name="Baker S.E."/>
            <person name="Pomraning K.R."/>
        </authorList>
    </citation>
    <scope>NUCLEOTIDE SEQUENCE [LARGE SCALE GENOMIC DNA]</scope>
    <source>
        <strain evidence="2">CBS 7786</strain>
    </source>
</reference>
<proteinExistence type="predicted"/>
<evidence type="ECO:0000313" key="2">
    <source>
        <dbReference type="Proteomes" id="UP001433508"/>
    </source>
</evidence>
<name>A0ACC3SQ08_LIPKO</name>
<accession>A0ACC3SQ08</accession>
<dbReference type="Proteomes" id="UP001433508">
    <property type="component" value="Unassembled WGS sequence"/>
</dbReference>
<keyword evidence="2" id="KW-1185">Reference proteome</keyword>
<organism evidence="1 2">
    <name type="scientific">Lipomyces kononenkoae</name>
    <name type="common">Yeast</name>
    <dbReference type="NCBI Taxonomy" id="34357"/>
    <lineage>
        <taxon>Eukaryota</taxon>
        <taxon>Fungi</taxon>
        <taxon>Dikarya</taxon>
        <taxon>Ascomycota</taxon>
        <taxon>Saccharomycotina</taxon>
        <taxon>Lipomycetes</taxon>
        <taxon>Lipomycetales</taxon>
        <taxon>Lipomycetaceae</taxon>
        <taxon>Lipomyces</taxon>
    </lineage>
</organism>
<sequence length="258" mass="29104">MALVFDKMLLFGDSITQMACLQDVGFAFGAAIQNLYSRKFDVILRGFGGYNSDHAALMIDKILELESAAASKIRLMVVFFGTNDSVLPSSSQNVPIKQYKENLKYIVTASERFGCKVIIVGPGPFNYHQWVKWLEKLPDDIPCDRTTLRAREYCDAAIDVSNELNVPCVPLWYLIMADLDWKEGDPIYGLAESPPSTKLEAYLSDGLHFSGKGYMVEFINIVNAIREFYPELHSDNIDEKLPPWDKLTTPEVLRGMLD</sequence>
<evidence type="ECO:0000313" key="1">
    <source>
        <dbReference type="EMBL" id="KAK9233748.1"/>
    </source>
</evidence>
<protein>
    <submittedName>
        <fullName evidence="1">SGNH hydrolase-type esterase domain-containing protein</fullName>
    </submittedName>
</protein>